<dbReference type="STRING" id="74557.A0A1V9ZW28"/>
<keyword evidence="4" id="KW-1185">Reference proteome</keyword>
<comment type="caution">
    <text evidence="3">The sequence shown here is derived from an EMBL/GenBank/DDBJ whole genome shotgun (WGS) entry which is preliminary data.</text>
</comment>
<reference evidence="3 4" key="1">
    <citation type="journal article" date="2014" name="Genome Biol. Evol.">
        <title>The secreted proteins of Achlya hypogyna and Thraustotheca clavata identify the ancestral oomycete secretome and reveal gene acquisitions by horizontal gene transfer.</title>
        <authorList>
            <person name="Misner I."/>
            <person name="Blouin N."/>
            <person name="Leonard G."/>
            <person name="Richards T.A."/>
            <person name="Lane C.E."/>
        </authorList>
    </citation>
    <scope>NUCLEOTIDE SEQUENCE [LARGE SCALE GENOMIC DNA]</scope>
    <source>
        <strain evidence="3 4">ATCC 34112</strain>
    </source>
</reference>
<feature type="transmembrane region" description="Helical" evidence="2">
    <location>
        <begin position="104"/>
        <end position="123"/>
    </location>
</feature>
<evidence type="ECO:0000256" key="2">
    <source>
        <dbReference type="SAM" id="Phobius"/>
    </source>
</evidence>
<proteinExistence type="predicted"/>
<dbReference type="AlphaFoldDB" id="A0A1V9ZW28"/>
<protein>
    <recommendedName>
        <fullName evidence="5">EF-hand domain-containing protein</fullName>
    </recommendedName>
</protein>
<feature type="transmembrane region" description="Helical" evidence="2">
    <location>
        <begin position="401"/>
        <end position="421"/>
    </location>
</feature>
<organism evidence="3 4">
    <name type="scientific">Thraustotheca clavata</name>
    <dbReference type="NCBI Taxonomy" id="74557"/>
    <lineage>
        <taxon>Eukaryota</taxon>
        <taxon>Sar</taxon>
        <taxon>Stramenopiles</taxon>
        <taxon>Oomycota</taxon>
        <taxon>Saprolegniomycetes</taxon>
        <taxon>Saprolegniales</taxon>
        <taxon>Achlyaceae</taxon>
        <taxon>Thraustotheca</taxon>
    </lineage>
</organism>
<gene>
    <name evidence="3" type="ORF">THRCLA_05382</name>
</gene>
<feature type="transmembrane region" description="Helical" evidence="2">
    <location>
        <begin position="374"/>
        <end position="395"/>
    </location>
</feature>
<evidence type="ECO:0008006" key="5">
    <source>
        <dbReference type="Google" id="ProtNLM"/>
    </source>
</evidence>
<evidence type="ECO:0000256" key="1">
    <source>
        <dbReference type="SAM" id="MobiDB-lite"/>
    </source>
</evidence>
<dbReference type="EMBL" id="JNBS01001180">
    <property type="protein sequence ID" value="OQS02226.1"/>
    <property type="molecule type" value="Genomic_DNA"/>
</dbReference>
<evidence type="ECO:0000313" key="4">
    <source>
        <dbReference type="Proteomes" id="UP000243217"/>
    </source>
</evidence>
<dbReference type="Proteomes" id="UP000243217">
    <property type="component" value="Unassembled WGS sequence"/>
</dbReference>
<keyword evidence="2" id="KW-1133">Transmembrane helix</keyword>
<feature type="transmembrane region" description="Helical" evidence="2">
    <location>
        <begin position="69"/>
        <end position="88"/>
    </location>
</feature>
<accession>A0A1V9ZW28</accession>
<feature type="transmembrane region" description="Helical" evidence="2">
    <location>
        <begin position="203"/>
        <end position="224"/>
    </location>
</feature>
<name>A0A1V9ZW28_9STRA</name>
<feature type="transmembrane region" description="Helical" evidence="2">
    <location>
        <begin position="244"/>
        <end position="265"/>
    </location>
</feature>
<keyword evidence="2" id="KW-0812">Transmembrane</keyword>
<evidence type="ECO:0000313" key="3">
    <source>
        <dbReference type="EMBL" id="OQS02226.1"/>
    </source>
</evidence>
<feature type="transmembrane region" description="Helical" evidence="2">
    <location>
        <begin position="28"/>
        <end position="48"/>
    </location>
</feature>
<sequence length="578" mass="66345">MPPTTVPQAFPSDVLFHAGLELSVNGTIYAFMAAVLFVVLFKSGLQIVERYTVHHTKYFILLNKMYKELMVSGLITFTSNRLSQFGVVRQDSPEYNAWEVADDMIFFFAISLAVQSVIMFWRLQARNLVLDKLSLMTSQELYDEATSNGDLSEIPKQYVSITKMSIVRHFFLTKYKLPQLFCYSKYLRAIQDVEIIELFDVEFFTWIILLLVYSAIFFLSEVFLSFQFDLNDPDARKMVHNVRLIVISVAIAILTVFLLLIYAYLKNVVYRMVLHAGGDEKTLTASLQRVAQEESTHRVQETAARALFKMHHVADSLSDRHDRSSIGDLVLTIIRKITGCKYRTKADRQSSHFDLHAMDLPWFSRKATHVGVKFLLTLNALYFGFLFQAFVVLIVDHVGASIWILSGLMLYILVVHMGILAPRIARQLAFVNATVRANPVELKSVVEHYAEVLELQHKMAHDVHKYLNDHAISLEVFMAGLEMDDPEKTGYMEGTKLRKYIKRYGFKFSKLKFTSFIRLQFETKGTSVKYSKLLDILRDEGPNALEETQHHVSLGPSSPKHDDKTTPLLSSRHKQTYD</sequence>
<keyword evidence="2" id="KW-0472">Membrane</keyword>
<dbReference type="OrthoDB" id="68481at2759"/>
<feature type="region of interest" description="Disordered" evidence="1">
    <location>
        <begin position="546"/>
        <end position="578"/>
    </location>
</feature>